<feature type="region of interest" description="Disordered" evidence="1">
    <location>
        <begin position="82"/>
        <end position="107"/>
    </location>
</feature>
<dbReference type="AlphaFoldDB" id="A0A6J7DBH6"/>
<name>A0A6J7DBH6_9ZZZZ</name>
<feature type="compositionally biased region" description="Basic residues" evidence="1">
    <location>
        <begin position="94"/>
        <end position="107"/>
    </location>
</feature>
<accession>A0A6J7DBH6</accession>
<evidence type="ECO:0000313" key="2">
    <source>
        <dbReference type="EMBL" id="CAB4866990.1"/>
    </source>
</evidence>
<sequence>MARPQNSREAADALRTAVDRTVQATVGQASASRERAQDLVEEVSQVAGKLRDTLDDLRVASREDVREVEERLSDIEKRLTALEKPATKAASKPAVKKSKAAPRKSGK</sequence>
<reference evidence="2" key="1">
    <citation type="submission" date="2020-05" db="EMBL/GenBank/DDBJ databases">
        <authorList>
            <person name="Chiriac C."/>
            <person name="Salcher M."/>
            <person name="Ghai R."/>
            <person name="Kavagutti S V."/>
        </authorList>
    </citation>
    <scope>NUCLEOTIDE SEQUENCE</scope>
</reference>
<protein>
    <submittedName>
        <fullName evidence="2">Unannotated protein</fullName>
    </submittedName>
</protein>
<evidence type="ECO:0000256" key="1">
    <source>
        <dbReference type="SAM" id="MobiDB-lite"/>
    </source>
</evidence>
<dbReference type="EMBL" id="CAFBLU010000006">
    <property type="protein sequence ID" value="CAB4866990.1"/>
    <property type="molecule type" value="Genomic_DNA"/>
</dbReference>
<organism evidence="2">
    <name type="scientific">freshwater metagenome</name>
    <dbReference type="NCBI Taxonomy" id="449393"/>
    <lineage>
        <taxon>unclassified sequences</taxon>
        <taxon>metagenomes</taxon>
        <taxon>ecological metagenomes</taxon>
    </lineage>
</organism>
<proteinExistence type="predicted"/>
<dbReference type="Gene3D" id="1.20.1480.30">
    <property type="entry name" value="Designed four-helix bundle protein"/>
    <property type="match status" value="1"/>
</dbReference>
<gene>
    <name evidence="2" type="ORF">UFOPK3444_00508</name>
</gene>